<name>A0A166KCB8_9AGAM</name>
<gene>
    <name evidence="1" type="ORF">FIBSPDRAFT_860382</name>
</gene>
<accession>A0A166KCB8</accession>
<dbReference type="AlphaFoldDB" id="A0A166KCB8"/>
<evidence type="ECO:0000313" key="1">
    <source>
        <dbReference type="EMBL" id="KZP21759.1"/>
    </source>
</evidence>
<keyword evidence="2" id="KW-1185">Reference proteome</keyword>
<organism evidence="1 2">
    <name type="scientific">Athelia psychrophila</name>
    <dbReference type="NCBI Taxonomy" id="1759441"/>
    <lineage>
        <taxon>Eukaryota</taxon>
        <taxon>Fungi</taxon>
        <taxon>Dikarya</taxon>
        <taxon>Basidiomycota</taxon>
        <taxon>Agaricomycotina</taxon>
        <taxon>Agaricomycetes</taxon>
        <taxon>Agaricomycetidae</taxon>
        <taxon>Atheliales</taxon>
        <taxon>Atheliaceae</taxon>
        <taxon>Athelia</taxon>
    </lineage>
</organism>
<dbReference type="Proteomes" id="UP000076532">
    <property type="component" value="Unassembled WGS sequence"/>
</dbReference>
<protein>
    <submittedName>
        <fullName evidence="1">Uncharacterized protein</fullName>
    </submittedName>
</protein>
<dbReference type="EMBL" id="KV417545">
    <property type="protein sequence ID" value="KZP21759.1"/>
    <property type="molecule type" value="Genomic_DNA"/>
</dbReference>
<sequence>AGLAAFSTEFELQEFARIRFVWASHCPFLLFVSTDSDAGPFAFSTEFELQELVRIRLVPC</sequence>
<feature type="non-terminal residue" evidence="1">
    <location>
        <position position="1"/>
    </location>
</feature>
<evidence type="ECO:0000313" key="2">
    <source>
        <dbReference type="Proteomes" id="UP000076532"/>
    </source>
</evidence>
<proteinExistence type="predicted"/>
<reference evidence="1 2" key="1">
    <citation type="journal article" date="2016" name="Mol. Biol. Evol.">
        <title>Comparative Genomics of Early-Diverging Mushroom-Forming Fungi Provides Insights into the Origins of Lignocellulose Decay Capabilities.</title>
        <authorList>
            <person name="Nagy L.G."/>
            <person name="Riley R."/>
            <person name="Tritt A."/>
            <person name="Adam C."/>
            <person name="Daum C."/>
            <person name="Floudas D."/>
            <person name="Sun H."/>
            <person name="Yadav J.S."/>
            <person name="Pangilinan J."/>
            <person name="Larsson K.H."/>
            <person name="Matsuura K."/>
            <person name="Barry K."/>
            <person name="Labutti K."/>
            <person name="Kuo R."/>
            <person name="Ohm R.A."/>
            <person name="Bhattacharya S.S."/>
            <person name="Shirouzu T."/>
            <person name="Yoshinaga Y."/>
            <person name="Martin F.M."/>
            <person name="Grigoriev I.V."/>
            <person name="Hibbett D.S."/>
        </authorList>
    </citation>
    <scope>NUCLEOTIDE SEQUENCE [LARGE SCALE GENOMIC DNA]</scope>
    <source>
        <strain evidence="1 2">CBS 109695</strain>
    </source>
</reference>
<feature type="non-terminal residue" evidence="1">
    <location>
        <position position="60"/>
    </location>
</feature>